<keyword evidence="1" id="KW-1133">Transmembrane helix</keyword>
<evidence type="ECO:0000256" key="1">
    <source>
        <dbReference type="SAM" id="Phobius"/>
    </source>
</evidence>
<feature type="transmembrane region" description="Helical" evidence="1">
    <location>
        <begin position="21"/>
        <end position="40"/>
    </location>
</feature>
<reference evidence="2" key="1">
    <citation type="submission" date="2021-03" db="EMBL/GenBank/DDBJ databases">
        <title>Streptomyces poriferae sp. nov., a novel marine sponge-derived Actinobacteria species with anti-MRSA activity.</title>
        <authorList>
            <person name="Sandoval-Powers M."/>
            <person name="Kralova S."/>
            <person name="Nguyen G.-S."/>
            <person name="Fawwal D."/>
            <person name="Degnes K."/>
            <person name="Klinkenberg G."/>
            <person name="Sletta H."/>
            <person name="Wentzel A."/>
            <person name="Liles M.R."/>
        </authorList>
    </citation>
    <scope>NUCLEOTIDE SEQUENCE</scope>
    <source>
        <strain evidence="2">DSM 41794</strain>
    </source>
</reference>
<evidence type="ECO:0000313" key="2">
    <source>
        <dbReference type="EMBL" id="MBO0515372.1"/>
    </source>
</evidence>
<dbReference type="EMBL" id="JAFLRJ010000276">
    <property type="protein sequence ID" value="MBO0515372.1"/>
    <property type="molecule type" value="Genomic_DNA"/>
</dbReference>
<protein>
    <submittedName>
        <fullName evidence="2">Uncharacterized protein</fullName>
    </submittedName>
</protein>
<proteinExistence type="predicted"/>
<evidence type="ECO:0000313" key="3">
    <source>
        <dbReference type="Proteomes" id="UP000664167"/>
    </source>
</evidence>
<gene>
    <name evidence="2" type="ORF">J0695_26785</name>
</gene>
<keyword evidence="1" id="KW-0472">Membrane</keyword>
<keyword evidence="3" id="KW-1185">Reference proteome</keyword>
<accession>A0A939JK27</accession>
<dbReference type="RefSeq" id="WP_206966131.1">
    <property type="nucleotide sequence ID" value="NZ_BAAAJJ010000009.1"/>
</dbReference>
<dbReference type="AlphaFoldDB" id="A0A939JK27"/>
<keyword evidence="1" id="KW-0812">Transmembrane</keyword>
<sequence>MSAHIPTRSHTTAPGRVDIKLPWWAVVLPAIAFAILLLLITAPGQAQAASGDPALTHLLERVQESLSR</sequence>
<organism evidence="2 3">
    <name type="scientific">Streptomyces beijiangensis</name>
    <dbReference type="NCBI Taxonomy" id="163361"/>
    <lineage>
        <taxon>Bacteria</taxon>
        <taxon>Bacillati</taxon>
        <taxon>Actinomycetota</taxon>
        <taxon>Actinomycetes</taxon>
        <taxon>Kitasatosporales</taxon>
        <taxon>Streptomycetaceae</taxon>
        <taxon>Streptomyces</taxon>
    </lineage>
</organism>
<dbReference type="Proteomes" id="UP000664167">
    <property type="component" value="Unassembled WGS sequence"/>
</dbReference>
<comment type="caution">
    <text evidence="2">The sequence shown here is derived from an EMBL/GenBank/DDBJ whole genome shotgun (WGS) entry which is preliminary data.</text>
</comment>
<name>A0A939JK27_9ACTN</name>